<evidence type="ECO:0000313" key="1">
    <source>
        <dbReference type="EMBL" id="MEU3782699.1"/>
    </source>
</evidence>
<keyword evidence="2" id="KW-1185">Reference proteome</keyword>
<comment type="caution">
    <text evidence="1">The sequence shown here is derived from an EMBL/GenBank/DDBJ whole genome shotgun (WGS) entry which is preliminary data.</text>
</comment>
<reference evidence="1 2" key="1">
    <citation type="submission" date="2024-06" db="EMBL/GenBank/DDBJ databases">
        <title>The Natural Products Discovery Center: Release of the First 8490 Sequenced Strains for Exploring Actinobacteria Biosynthetic Diversity.</title>
        <authorList>
            <person name="Kalkreuter E."/>
            <person name="Kautsar S.A."/>
            <person name="Yang D."/>
            <person name="Bader C.D."/>
            <person name="Teijaro C.N."/>
            <person name="Fluegel L."/>
            <person name="Davis C.M."/>
            <person name="Simpson J.R."/>
            <person name="Lauterbach L."/>
            <person name="Steele A.D."/>
            <person name="Gui C."/>
            <person name="Meng S."/>
            <person name="Li G."/>
            <person name="Viehrig K."/>
            <person name="Ye F."/>
            <person name="Su P."/>
            <person name="Kiefer A.F."/>
            <person name="Nichols A."/>
            <person name="Cepeda A.J."/>
            <person name="Yan W."/>
            <person name="Fan B."/>
            <person name="Jiang Y."/>
            <person name="Adhikari A."/>
            <person name="Zheng C.-J."/>
            <person name="Schuster L."/>
            <person name="Cowan T.M."/>
            <person name="Smanski M.J."/>
            <person name="Chevrette M.G."/>
            <person name="De Carvalho L.P.S."/>
            <person name="Shen B."/>
        </authorList>
    </citation>
    <scope>NUCLEOTIDE SEQUENCE [LARGE SCALE GENOMIC DNA]</scope>
    <source>
        <strain evidence="1 2">NPDC033843</strain>
    </source>
</reference>
<name>A0ABV2ZJG4_9ACTN</name>
<protein>
    <submittedName>
        <fullName evidence="1">Uncharacterized protein</fullName>
    </submittedName>
</protein>
<dbReference type="Proteomes" id="UP001550739">
    <property type="component" value="Unassembled WGS sequence"/>
</dbReference>
<dbReference type="EMBL" id="JBEZVE010000009">
    <property type="protein sequence ID" value="MEU3782699.1"/>
    <property type="molecule type" value="Genomic_DNA"/>
</dbReference>
<organism evidence="1 2">
    <name type="scientific">Streptomyces sp. 900129855</name>
    <dbReference type="NCBI Taxonomy" id="3155129"/>
    <lineage>
        <taxon>Bacteria</taxon>
        <taxon>Bacillati</taxon>
        <taxon>Actinomycetota</taxon>
        <taxon>Actinomycetes</taxon>
        <taxon>Kitasatosporales</taxon>
        <taxon>Streptomycetaceae</taxon>
        <taxon>Streptomyces</taxon>
    </lineage>
</organism>
<accession>A0ABV2ZJG4</accession>
<gene>
    <name evidence="1" type="ORF">AB0E89_19365</name>
</gene>
<sequence length="266" mass="27070">MSAAVTCDQVRPCLSAGPGVTYDSATGVIGADVSDTPGNNLVIDENGLFVPAGAATVSTGCGVLGDGSASSPVRANTAALPGCPEAALQPVYCRSDGTLATVPEKQTATLQIDAQPPGSGCLLVNDLAADDGVFHTIATGTGSITNPSPCLPMTVRLSAGVRHAQYVARGPGDNEIEIGARVTLSGAINQVLTQLVAHQHWRAENIADGDRWTYDSVGAYDDVSFTLAPGASVNVLLEGTLFNAQSSPTSCISTPKFRLSAEGVND</sequence>
<evidence type="ECO:0000313" key="2">
    <source>
        <dbReference type="Proteomes" id="UP001550739"/>
    </source>
</evidence>
<dbReference type="RefSeq" id="WP_361703538.1">
    <property type="nucleotide sequence ID" value="NZ_JBEZVE010000009.1"/>
</dbReference>
<proteinExistence type="predicted"/>